<dbReference type="PROSITE" id="PS00061">
    <property type="entry name" value="ADH_SHORT"/>
    <property type="match status" value="1"/>
</dbReference>
<comment type="caution">
    <text evidence="3">The sequence shown here is derived from an EMBL/GenBank/DDBJ whole genome shotgun (WGS) entry which is preliminary data.</text>
</comment>
<evidence type="ECO:0000256" key="1">
    <source>
        <dbReference type="ARBA" id="ARBA00006484"/>
    </source>
</evidence>
<name>A0A917WTC7_9ACTN</name>
<evidence type="ECO:0000313" key="4">
    <source>
        <dbReference type="Proteomes" id="UP000642070"/>
    </source>
</evidence>
<evidence type="ECO:0000313" key="3">
    <source>
        <dbReference type="EMBL" id="GGM30330.1"/>
    </source>
</evidence>
<dbReference type="InterPro" id="IPR020904">
    <property type="entry name" value="Sc_DH/Rdtase_CS"/>
</dbReference>
<keyword evidence="4" id="KW-1185">Reference proteome</keyword>
<accession>A0A917WTC7</accession>
<dbReference type="Proteomes" id="UP000642070">
    <property type="component" value="Unassembled WGS sequence"/>
</dbReference>
<dbReference type="InterPro" id="IPR036291">
    <property type="entry name" value="NAD(P)-bd_dom_sf"/>
</dbReference>
<evidence type="ECO:0000256" key="2">
    <source>
        <dbReference type="ARBA" id="ARBA00023002"/>
    </source>
</evidence>
<dbReference type="Gene3D" id="3.40.50.720">
    <property type="entry name" value="NAD(P)-binding Rossmann-like Domain"/>
    <property type="match status" value="1"/>
</dbReference>
<organism evidence="3 4">
    <name type="scientific">Dactylosporangium sucinum</name>
    <dbReference type="NCBI Taxonomy" id="1424081"/>
    <lineage>
        <taxon>Bacteria</taxon>
        <taxon>Bacillati</taxon>
        <taxon>Actinomycetota</taxon>
        <taxon>Actinomycetes</taxon>
        <taxon>Micromonosporales</taxon>
        <taxon>Micromonosporaceae</taxon>
        <taxon>Dactylosporangium</taxon>
    </lineage>
</organism>
<dbReference type="AlphaFoldDB" id="A0A917WTC7"/>
<gene>
    <name evidence="3" type="ORF">GCM10007977_034470</name>
</gene>
<proteinExistence type="inferred from homology"/>
<dbReference type="InterPro" id="IPR002347">
    <property type="entry name" value="SDR_fam"/>
</dbReference>
<protein>
    <submittedName>
        <fullName evidence="3">Short-chain dehydrogenase</fullName>
    </submittedName>
</protein>
<dbReference type="SUPFAM" id="SSF51735">
    <property type="entry name" value="NAD(P)-binding Rossmann-fold domains"/>
    <property type="match status" value="1"/>
</dbReference>
<dbReference type="PANTHER" id="PTHR24320">
    <property type="entry name" value="RETINOL DEHYDROGENASE"/>
    <property type="match status" value="1"/>
</dbReference>
<dbReference type="Pfam" id="PF00106">
    <property type="entry name" value="adh_short"/>
    <property type="match status" value="1"/>
</dbReference>
<reference evidence="3" key="2">
    <citation type="submission" date="2020-09" db="EMBL/GenBank/DDBJ databases">
        <authorList>
            <person name="Sun Q."/>
            <person name="Ohkuma M."/>
        </authorList>
    </citation>
    <scope>NUCLEOTIDE SEQUENCE</scope>
    <source>
        <strain evidence="3">JCM 19831</strain>
    </source>
</reference>
<dbReference type="PANTHER" id="PTHR24320:SF274">
    <property type="entry name" value="CHAIN DEHYDROGENASE, PUTATIVE (AFU_ORTHOLOGUE AFUA_4G00440)-RELATED"/>
    <property type="match status" value="1"/>
</dbReference>
<dbReference type="EMBL" id="BMPI01000015">
    <property type="protein sequence ID" value="GGM30330.1"/>
    <property type="molecule type" value="Genomic_DNA"/>
</dbReference>
<dbReference type="RefSeq" id="WP_190250865.1">
    <property type="nucleotide sequence ID" value="NZ_BMPI01000015.1"/>
</dbReference>
<dbReference type="GO" id="GO:0016491">
    <property type="term" value="F:oxidoreductase activity"/>
    <property type="evidence" value="ECO:0007669"/>
    <property type="project" value="UniProtKB-KW"/>
</dbReference>
<reference evidence="3" key="1">
    <citation type="journal article" date="2014" name="Int. J. Syst. Evol. Microbiol.">
        <title>Complete genome sequence of Corynebacterium casei LMG S-19264T (=DSM 44701T), isolated from a smear-ripened cheese.</title>
        <authorList>
            <consortium name="US DOE Joint Genome Institute (JGI-PGF)"/>
            <person name="Walter F."/>
            <person name="Albersmeier A."/>
            <person name="Kalinowski J."/>
            <person name="Ruckert C."/>
        </authorList>
    </citation>
    <scope>NUCLEOTIDE SEQUENCE</scope>
    <source>
        <strain evidence="3">JCM 19831</strain>
    </source>
</reference>
<keyword evidence="2" id="KW-0560">Oxidoreductase</keyword>
<comment type="similarity">
    <text evidence="1">Belongs to the short-chain dehydrogenases/reductases (SDR) family.</text>
</comment>
<sequence length="244" mass="26075">MSLVLVTGSSDGIGAEIAAELTRRGHHVVRHGRHRPDLHGEFVVGDFASLASTRAMALSLPELDVVIHNAGWAPRGDRRPVTADGIEETFQVNVVAPYLLTALAPPSARLVFVSSDAIARAKLDVDDLQLSQSWTAGAAYANAKLALTALAFAVARRRPDLRCNAVHPGWIRTKMSDYSAPFGVARGAETPVWLATSFQPAAVVTGAFFHDRREVRLNPQADDRSVQSAVLAHCAALTGVDLSV</sequence>
<dbReference type="PRINTS" id="PR00081">
    <property type="entry name" value="GDHRDH"/>
</dbReference>